<dbReference type="EMBL" id="VULO01000007">
    <property type="protein sequence ID" value="MSS84518.1"/>
    <property type="molecule type" value="Genomic_DNA"/>
</dbReference>
<keyword evidence="2" id="KW-1185">Reference proteome</keyword>
<gene>
    <name evidence="1" type="ORF">FYJ24_07015</name>
</gene>
<dbReference type="InterPro" id="IPR025518">
    <property type="entry name" value="DUF4406"/>
</dbReference>
<dbReference type="Proteomes" id="UP000470875">
    <property type="component" value="Unassembled WGS sequence"/>
</dbReference>
<dbReference type="SUPFAM" id="SSF52309">
    <property type="entry name" value="N-(deoxy)ribosyltransferase-like"/>
    <property type="match status" value="1"/>
</dbReference>
<comment type="caution">
    <text evidence="1">The sequence shown here is derived from an EMBL/GenBank/DDBJ whole genome shotgun (WGS) entry which is preliminary data.</text>
</comment>
<sequence length="94" mass="10360">MSGLPEYNYPAFHEAARELREAGYEVLNPAESNRPTSDPWQLFMRDAIGMLIQADGVALLPGWSKSRGACIEIKLAIDLGIEIATPSAWIKEEA</sequence>
<dbReference type="Pfam" id="PF14359">
    <property type="entry name" value="DUF4406"/>
    <property type="match status" value="1"/>
</dbReference>
<dbReference type="AlphaFoldDB" id="A0A6N7W8Q3"/>
<dbReference type="Gene3D" id="3.40.50.10400">
    <property type="entry name" value="Hypothetical protein PA1492"/>
    <property type="match status" value="1"/>
</dbReference>
<organism evidence="1 2">
    <name type="scientific">Scrofimicrobium canadense</name>
    <dbReference type="NCBI Taxonomy" id="2652290"/>
    <lineage>
        <taxon>Bacteria</taxon>
        <taxon>Bacillati</taxon>
        <taxon>Actinomycetota</taxon>
        <taxon>Actinomycetes</taxon>
        <taxon>Actinomycetales</taxon>
        <taxon>Actinomycetaceae</taxon>
        <taxon>Scrofimicrobium</taxon>
    </lineage>
</organism>
<evidence type="ECO:0000313" key="2">
    <source>
        <dbReference type="Proteomes" id="UP000470875"/>
    </source>
</evidence>
<proteinExistence type="predicted"/>
<protein>
    <submittedName>
        <fullName evidence="1">DUF4406 domain-containing protein</fullName>
    </submittedName>
</protein>
<reference evidence="1 2" key="1">
    <citation type="submission" date="2019-08" db="EMBL/GenBank/DDBJ databases">
        <title>In-depth cultivation of the pig gut microbiome towards novel bacterial diversity and tailored functional studies.</title>
        <authorList>
            <person name="Wylensek D."/>
            <person name="Hitch T.C.A."/>
            <person name="Clavel T."/>
        </authorList>
    </citation>
    <scope>NUCLEOTIDE SEQUENCE [LARGE SCALE GENOMIC DNA]</scope>
    <source>
        <strain evidence="1 2">WB03_NA08</strain>
    </source>
</reference>
<evidence type="ECO:0000313" key="1">
    <source>
        <dbReference type="EMBL" id="MSS84518.1"/>
    </source>
</evidence>
<accession>A0A6N7W8Q3</accession>
<name>A0A6N7W8Q3_9ACTO</name>